<dbReference type="AlphaFoldDB" id="A0A6B2KYA3"/>
<evidence type="ECO:0000256" key="3">
    <source>
        <dbReference type="SAM" id="MobiDB-lite"/>
    </source>
</evidence>
<dbReference type="GO" id="GO:0003723">
    <property type="term" value="F:RNA binding"/>
    <property type="evidence" value="ECO:0007669"/>
    <property type="project" value="UniProtKB-UniRule"/>
</dbReference>
<sequence length="735" mass="83553">MGSSKIPRPWSKFSKGSSRYSKTHPQELAKDPFNKEMDVESSAKPNKRQLEENQNKLDEFMALSKKQKLWENDIVMPKGEDVQTVKPEKSKKIYADEEGSDSEEYQTIDQVDYSSQTPQDTGDKLANDENVSDLDYLKSFQTSKLSIEMEKTDEQDKLSQSDSESSDSDSDSEEEQKNTPNDKKPETGESKEGDPNPEDEEKEKKKQEHFYQVFVPDLADSGRLFVRNLSFECKEDELRDLFSQYGELEEFHLSLNKKTGKPKGFAFVHFKIPQQALEALKELDGSIFQGRTLHIIPAKLRNEKKQKDVQKEGSAYLSKYQREKQQKLQENAAKAEHTWNPLYVNPNAVVGAMIEKYHVGKDQLLDPQSQNMAVRQALGETAVILETEEYLSKLGVNVELFKSGLYTGKGTIERSNNIILLKNISHNTSEADVKHIFGQHGTLSRVVVPPTKTMALVEFVHPSEAKLAFSKLAFRSLLGCPMYLEWAPVGVLKPKPNSNTNLVTPTYIVDKTPGHVSDIQNEEVRRLTIESNPLQTTLFIKNINFGTTEQELKEFCSKAGNVRNVTIAKKKDPKKNGELVSLGYGFVEFQSREDALNGFKILQGQVLHSHALVISLTKDTKEEVVNRRITERHEQNTKLMIRNVPFQATKKDIQALFSAFSEVKQVRLPKKPGGKGHRGFAFVEFLTVQEAKNAMQALANSHIYGRHLVIDFAKQDETVEEIRERTKTLYDKRNQ</sequence>
<feature type="compositionally biased region" description="Acidic residues" evidence="3">
    <location>
        <begin position="164"/>
        <end position="174"/>
    </location>
</feature>
<feature type="compositionally biased region" description="Polar residues" evidence="3">
    <location>
        <begin position="107"/>
        <end position="120"/>
    </location>
</feature>
<proteinExistence type="predicted"/>
<dbReference type="Gene3D" id="3.30.70.330">
    <property type="match status" value="4"/>
</dbReference>
<dbReference type="InterPro" id="IPR000504">
    <property type="entry name" value="RRM_dom"/>
</dbReference>
<reference evidence="5" key="1">
    <citation type="journal article" date="2020" name="J. Eukaryot. Microbiol.">
        <title>De novo Sequencing, Assembly and Annotation of the Transcriptome for the Free-Living Testate Amoeba Arcella intermedia.</title>
        <authorList>
            <person name="Ribeiro G.M."/>
            <person name="Porfirio-Sousa A.L."/>
            <person name="Maurer-Alcala X.X."/>
            <person name="Katz L.A."/>
            <person name="Lahr D.J.G."/>
        </authorList>
    </citation>
    <scope>NUCLEOTIDE SEQUENCE</scope>
</reference>
<feature type="domain" description="RRM" evidence="4">
    <location>
        <begin position="417"/>
        <end position="489"/>
    </location>
</feature>
<accession>A0A6B2KYA3</accession>
<dbReference type="InterPro" id="IPR012677">
    <property type="entry name" value="Nucleotide-bd_a/b_plait_sf"/>
</dbReference>
<evidence type="ECO:0000256" key="2">
    <source>
        <dbReference type="PROSITE-ProRule" id="PRU00176"/>
    </source>
</evidence>
<feature type="compositionally biased region" description="Basic and acidic residues" evidence="3">
    <location>
        <begin position="147"/>
        <end position="159"/>
    </location>
</feature>
<organism evidence="5">
    <name type="scientific">Arcella intermedia</name>
    <dbReference type="NCBI Taxonomy" id="1963864"/>
    <lineage>
        <taxon>Eukaryota</taxon>
        <taxon>Amoebozoa</taxon>
        <taxon>Tubulinea</taxon>
        <taxon>Elardia</taxon>
        <taxon>Arcellinida</taxon>
        <taxon>Sphaerothecina</taxon>
        <taxon>Arcellidae</taxon>
        <taxon>Arcella</taxon>
    </lineage>
</organism>
<dbReference type="PANTHER" id="PTHR10352">
    <property type="entry name" value="EUKARYOTIC TRANSLATION INITIATION FACTOR 3 SUBUNIT G"/>
    <property type="match status" value="1"/>
</dbReference>
<dbReference type="SUPFAM" id="SSF54928">
    <property type="entry name" value="RNA-binding domain, RBD"/>
    <property type="match status" value="2"/>
</dbReference>
<dbReference type="PROSITE" id="PS50102">
    <property type="entry name" value="RRM"/>
    <property type="match status" value="4"/>
</dbReference>
<feature type="region of interest" description="Disordered" evidence="3">
    <location>
        <begin position="1"/>
        <end position="52"/>
    </location>
</feature>
<dbReference type="InterPro" id="IPR034423">
    <property type="entry name" value="RBM19_RRM5"/>
</dbReference>
<evidence type="ECO:0000313" key="5">
    <source>
        <dbReference type="EMBL" id="NDV29578.1"/>
    </source>
</evidence>
<dbReference type="CDD" id="cd12317">
    <property type="entry name" value="RRM4_RBM19_RRM3_MRD1"/>
    <property type="match status" value="1"/>
</dbReference>
<name>A0A6B2KYA3_9EUKA</name>
<feature type="compositionally biased region" description="Acidic residues" evidence="3">
    <location>
        <begin position="96"/>
        <end position="106"/>
    </location>
</feature>
<feature type="domain" description="RRM" evidence="4">
    <location>
        <begin position="222"/>
        <end position="300"/>
    </location>
</feature>
<dbReference type="InterPro" id="IPR035979">
    <property type="entry name" value="RBD_domain_sf"/>
</dbReference>
<evidence type="ECO:0000259" key="4">
    <source>
        <dbReference type="PROSITE" id="PS50102"/>
    </source>
</evidence>
<dbReference type="Pfam" id="PF00076">
    <property type="entry name" value="RRM_1"/>
    <property type="match status" value="4"/>
</dbReference>
<feature type="compositionally biased region" description="Basic and acidic residues" evidence="3">
    <location>
        <begin position="24"/>
        <end position="38"/>
    </location>
</feature>
<dbReference type="CDD" id="cd12320">
    <property type="entry name" value="RRM6_RBM19_RRM5_MRD1"/>
    <property type="match status" value="1"/>
</dbReference>
<evidence type="ECO:0000256" key="1">
    <source>
        <dbReference type="ARBA" id="ARBA00022884"/>
    </source>
</evidence>
<feature type="domain" description="RRM" evidence="4">
    <location>
        <begin position="637"/>
        <end position="715"/>
    </location>
</feature>
<protein>
    <recommendedName>
        <fullName evidence="4">RRM domain-containing protein</fullName>
    </recommendedName>
</protein>
<feature type="region of interest" description="Disordered" evidence="3">
    <location>
        <begin position="147"/>
        <end position="206"/>
    </location>
</feature>
<dbReference type="EMBL" id="GIBP01000609">
    <property type="protein sequence ID" value="NDV29578.1"/>
    <property type="molecule type" value="Transcribed_RNA"/>
</dbReference>
<feature type="domain" description="RRM" evidence="4">
    <location>
        <begin position="536"/>
        <end position="619"/>
    </location>
</feature>
<dbReference type="CDD" id="cd12318">
    <property type="entry name" value="RRM5_RBM19_like"/>
    <property type="match status" value="1"/>
</dbReference>
<dbReference type="SMART" id="SM00360">
    <property type="entry name" value="RRM"/>
    <property type="match status" value="4"/>
</dbReference>
<feature type="region of interest" description="Disordered" evidence="3">
    <location>
        <begin position="81"/>
        <end position="135"/>
    </location>
</feature>
<keyword evidence="1 2" id="KW-0694">RNA-binding</keyword>
<feature type="compositionally biased region" description="Basic and acidic residues" evidence="3">
    <location>
        <begin position="175"/>
        <end position="194"/>
    </location>
</feature>
<feature type="compositionally biased region" description="Basic and acidic residues" evidence="3">
    <location>
        <begin position="81"/>
        <end position="95"/>
    </location>
</feature>